<evidence type="ECO:0000256" key="12">
    <source>
        <dbReference type="ARBA" id="ARBA00023136"/>
    </source>
</evidence>
<dbReference type="Gene3D" id="3.10.110.10">
    <property type="entry name" value="Ubiquitin Conjugating Enzyme"/>
    <property type="match status" value="1"/>
</dbReference>
<dbReference type="SUPFAM" id="SSF54495">
    <property type="entry name" value="UBC-like"/>
    <property type="match status" value="1"/>
</dbReference>
<feature type="region of interest" description="Disordered" evidence="16">
    <location>
        <begin position="467"/>
        <end position="500"/>
    </location>
</feature>
<organism evidence="19 20">
    <name type="scientific">Tigriopus californicus</name>
    <name type="common">Marine copepod</name>
    <dbReference type="NCBI Taxonomy" id="6832"/>
    <lineage>
        <taxon>Eukaryota</taxon>
        <taxon>Metazoa</taxon>
        <taxon>Ecdysozoa</taxon>
        <taxon>Arthropoda</taxon>
        <taxon>Crustacea</taxon>
        <taxon>Multicrustacea</taxon>
        <taxon>Hexanauplia</taxon>
        <taxon>Copepoda</taxon>
        <taxon>Harpacticoida</taxon>
        <taxon>Harpacticidae</taxon>
        <taxon>Tigriopus</taxon>
    </lineage>
</organism>
<dbReference type="GO" id="GO:0034975">
    <property type="term" value="P:protein folding in endoplasmic reticulum"/>
    <property type="evidence" value="ECO:0007669"/>
    <property type="project" value="InterPro"/>
</dbReference>
<keyword evidence="11" id="KW-0560">Oxidoreductase</keyword>
<dbReference type="Proteomes" id="UP000318571">
    <property type="component" value="Chromosome 5"/>
</dbReference>
<dbReference type="InterPro" id="IPR016135">
    <property type="entry name" value="UBQ-conjugating_enzyme/RWD"/>
</dbReference>
<evidence type="ECO:0000313" key="19">
    <source>
        <dbReference type="EMBL" id="TRY76892.1"/>
    </source>
</evidence>
<evidence type="ECO:0000256" key="14">
    <source>
        <dbReference type="ARBA" id="ARBA00023180"/>
    </source>
</evidence>
<reference evidence="19 20" key="1">
    <citation type="journal article" date="2018" name="Nat. Ecol. Evol.">
        <title>Genomic signatures of mitonuclear coevolution across populations of Tigriopus californicus.</title>
        <authorList>
            <person name="Barreto F.S."/>
            <person name="Watson E.T."/>
            <person name="Lima T.G."/>
            <person name="Willett C.S."/>
            <person name="Edmands S."/>
            <person name="Li W."/>
            <person name="Burton R.S."/>
        </authorList>
    </citation>
    <scope>NUCLEOTIDE SEQUENCE [LARGE SCALE GENOMIC DNA]</scope>
    <source>
        <strain evidence="19 20">San Diego</strain>
    </source>
</reference>
<evidence type="ECO:0000256" key="10">
    <source>
        <dbReference type="ARBA" id="ARBA00022982"/>
    </source>
</evidence>
<evidence type="ECO:0000256" key="2">
    <source>
        <dbReference type="ARBA" id="ARBA00004367"/>
    </source>
</evidence>
<evidence type="ECO:0000256" key="4">
    <source>
        <dbReference type="ARBA" id="ARBA00011802"/>
    </source>
</evidence>
<evidence type="ECO:0000256" key="7">
    <source>
        <dbReference type="ARBA" id="ARBA00022729"/>
    </source>
</evidence>
<comment type="caution">
    <text evidence="19">The sequence shown here is derived from an EMBL/GenBank/DDBJ whole genome shotgun (WGS) entry which is preliminary data.</text>
</comment>
<evidence type="ECO:0000256" key="15">
    <source>
        <dbReference type="ARBA" id="ARBA00023284"/>
    </source>
</evidence>
<name>A0A553PGT6_TIGCA</name>
<dbReference type="PANTHER" id="PTHR12613">
    <property type="entry name" value="ERO1-RELATED"/>
    <property type="match status" value="1"/>
</dbReference>
<feature type="region of interest" description="Disordered" evidence="16">
    <location>
        <begin position="532"/>
        <end position="563"/>
    </location>
</feature>
<dbReference type="Pfam" id="PF04137">
    <property type="entry name" value="ERO1"/>
    <property type="match status" value="1"/>
</dbReference>
<dbReference type="GO" id="GO:0015035">
    <property type="term" value="F:protein-disulfide reductase activity"/>
    <property type="evidence" value="ECO:0007669"/>
    <property type="project" value="InterPro"/>
</dbReference>
<keyword evidence="17" id="KW-1133">Transmembrane helix</keyword>
<dbReference type="SMART" id="SM00212">
    <property type="entry name" value="UBCc"/>
    <property type="match status" value="1"/>
</dbReference>
<feature type="transmembrane region" description="Helical" evidence="17">
    <location>
        <begin position="572"/>
        <end position="589"/>
    </location>
</feature>
<comment type="cofactor">
    <cofactor evidence="1">
        <name>FAD</name>
        <dbReference type="ChEBI" id="CHEBI:57692"/>
    </cofactor>
</comment>
<dbReference type="InterPro" id="IPR007266">
    <property type="entry name" value="Ero1"/>
</dbReference>
<comment type="subcellular location">
    <subcellularLocation>
        <location evidence="2">Endoplasmic reticulum membrane</location>
        <topology evidence="2">Peripheral membrane protein</topology>
        <orientation evidence="2">Lumenal side</orientation>
    </subcellularLocation>
</comment>
<evidence type="ECO:0000256" key="6">
    <source>
        <dbReference type="ARBA" id="ARBA00022630"/>
    </source>
</evidence>
<keyword evidence="13" id="KW-1015">Disulfide bond</keyword>
<dbReference type="STRING" id="6832.A0A553PGT6"/>
<keyword evidence="12 17" id="KW-0472">Membrane</keyword>
<keyword evidence="7" id="KW-0732">Signal</keyword>
<keyword evidence="14" id="KW-0325">Glycoprotein</keyword>
<evidence type="ECO:0000259" key="18">
    <source>
        <dbReference type="PROSITE" id="PS50127"/>
    </source>
</evidence>
<keyword evidence="5" id="KW-0813">Transport</keyword>
<keyword evidence="15" id="KW-0676">Redox-active center</keyword>
<sequence length="603" mass="68262">MSSPLSSGQNGECFCQLHGQIDDCQCDVDTVDHFNNKKIFPRLQSLLQKPYFRYFQYRNNKPCPFWNISEGKCASSNCVVKSCQPDEIPPGLKGEHPSVIPHDKYSAEANEPAAIEDGCLGSDATGEPAIVSDKVDGTISQATRDNLRKWQAHHDSQSPFCDVDEDRCQECVYVDLALNPERFTGYSGKDAHRIWKTIYEENCFRPDSLPLSGVGTFSAAFRQHTLSDLCLEKRAFYRAISGLHSSISIHLCANYLMKTSDSPFITPKDQWGPNLDEFQRRFDPELTNNQGPYWLRNLYFVYLLELRALTKVAPYLEQQSFFTGKDEEDKETQIAVKELLNLLRSFPDHFDETKLFSQGVVSKDLKREFQTHFRNISRVMDCVGCDKCRLWGKLQVTGLAVKRLMREAQEMSTATKDYFAQPLEDNLFEWHFTVRGPSDTDYQGGIYHGRIILPTDYPMKPPNIIVLTSPTDETAPKSKDQSESEANGTANSGLSREIVERKKASKAAQERFRQKLLARTKGLTGLDLKIASSNSNRAHQPNIPPAGIDPLGQQPRGAARNRQQEVPGLNSLYDYLIIFLVVAISALLYRRLHGFQADEQVMS</sequence>
<dbReference type="PANTHER" id="PTHR12613:SF0">
    <property type="entry name" value="ERO1-LIKE PROTEIN"/>
    <property type="match status" value="1"/>
</dbReference>
<evidence type="ECO:0000256" key="8">
    <source>
        <dbReference type="ARBA" id="ARBA00022824"/>
    </source>
</evidence>
<dbReference type="GO" id="GO:0016972">
    <property type="term" value="F:thiol oxidase activity"/>
    <property type="evidence" value="ECO:0007669"/>
    <property type="project" value="InterPro"/>
</dbReference>
<evidence type="ECO:0000256" key="9">
    <source>
        <dbReference type="ARBA" id="ARBA00022827"/>
    </source>
</evidence>
<comment type="similarity">
    <text evidence="3">Belongs to the EROs family.</text>
</comment>
<evidence type="ECO:0000256" key="16">
    <source>
        <dbReference type="SAM" id="MobiDB-lite"/>
    </source>
</evidence>
<keyword evidence="10" id="KW-0249">Electron transport</keyword>
<keyword evidence="9" id="KW-0274">FAD</keyword>
<evidence type="ECO:0000256" key="13">
    <source>
        <dbReference type="ARBA" id="ARBA00023157"/>
    </source>
</evidence>
<evidence type="ECO:0000256" key="1">
    <source>
        <dbReference type="ARBA" id="ARBA00001974"/>
    </source>
</evidence>
<dbReference type="GO" id="GO:0005789">
    <property type="term" value="C:endoplasmic reticulum membrane"/>
    <property type="evidence" value="ECO:0007669"/>
    <property type="project" value="UniProtKB-SubCell"/>
</dbReference>
<dbReference type="InterPro" id="IPR037192">
    <property type="entry name" value="ERO1-like_sf"/>
</dbReference>
<evidence type="ECO:0000256" key="5">
    <source>
        <dbReference type="ARBA" id="ARBA00022448"/>
    </source>
</evidence>
<keyword evidence="17" id="KW-0812">Transmembrane</keyword>
<dbReference type="InterPro" id="IPR000608">
    <property type="entry name" value="UBC"/>
</dbReference>
<feature type="domain" description="UBC core" evidence="18">
    <location>
        <begin position="399"/>
        <end position="570"/>
    </location>
</feature>
<proteinExistence type="inferred from homology"/>
<dbReference type="GO" id="GO:0071949">
    <property type="term" value="F:FAD binding"/>
    <property type="evidence" value="ECO:0007669"/>
    <property type="project" value="InterPro"/>
</dbReference>
<dbReference type="SUPFAM" id="SSF110019">
    <property type="entry name" value="ERO1-like"/>
    <property type="match status" value="1"/>
</dbReference>
<protein>
    <recommendedName>
        <fullName evidence="18">UBC core domain-containing protein</fullName>
    </recommendedName>
</protein>
<dbReference type="PROSITE" id="PS50127">
    <property type="entry name" value="UBC_2"/>
    <property type="match status" value="1"/>
</dbReference>
<keyword evidence="6" id="KW-0285">Flavoprotein</keyword>
<keyword evidence="8" id="KW-0256">Endoplasmic reticulum</keyword>
<gene>
    <name evidence="19" type="ORF">TCAL_09580</name>
</gene>
<comment type="subunit">
    <text evidence="4">May function both as a monomer and a homodimer.</text>
</comment>
<evidence type="ECO:0000256" key="17">
    <source>
        <dbReference type="SAM" id="Phobius"/>
    </source>
</evidence>
<evidence type="ECO:0000313" key="20">
    <source>
        <dbReference type="Proteomes" id="UP000318571"/>
    </source>
</evidence>
<accession>A0A553PGT6</accession>
<evidence type="ECO:0000256" key="11">
    <source>
        <dbReference type="ARBA" id="ARBA00023002"/>
    </source>
</evidence>
<feature type="compositionally biased region" description="Polar residues" evidence="16">
    <location>
        <begin position="484"/>
        <end position="494"/>
    </location>
</feature>
<dbReference type="EMBL" id="VCGU01000004">
    <property type="protein sequence ID" value="TRY76892.1"/>
    <property type="molecule type" value="Genomic_DNA"/>
</dbReference>
<keyword evidence="20" id="KW-1185">Reference proteome</keyword>
<dbReference type="AlphaFoldDB" id="A0A553PGT6"/>
<evidence type="ECO:0000256" key="3">
    <source>
        <dbReference type="ARBA" id="ARBA00008277"/>
    </source>
</evidence>